<protein>
    <submittedName>
        <fullName evidence="1">Uncharacterized protein</fullName>
    </submittedName>
</protein>
<evidence type="ECO:0000313" key="1">
    <source>
        <dbReference type="EMBL" id="KAL0120696.1"/>
    </source>
</evidence>
<gene>
    <name evidence="1" type="ORF">PUN28_008399</name>
</gene>
<accession>A0AAW2FXK8</accession>
<keyword evidence="2" id="KW-1185">Reference proteome</keyword>
<dbReference type="EMBL" id="JADYXP020000007">
    <property type="protein sequence ID" value="KAL0120696.1"/>
    <property type="molecule type" value="Genomic_DNA"/>
</dbReference>
<reference evidence="1 2" key="1">
    <citation type="submission" date="2023-03" db="EMBL/GenBank/DDBJ databases">
        <title>High recombination rates correlate with genetic variation in Cardiocondyla obscurior ants.</title>
        <authorList>
            <person name="Errbii M."/>
        </authorList>
    </citation>
    <scope>NUCLEOTIDE SEQUENCE [LARGE SCALE GENOMIC DNA]</scope>
    <source>
        <strain evidence="1">Alpha-2009</strain>
        <tissue evidence="1">Whole body</tissue>
    </source>
</reference>
<dbReference type="AlphaFoldDB" id="A0AAW2FXK8"/>
<comment type="caution">
    <text evidence="1">The sequence shown here is derived from an EMBL/GenBank/DDBJ whole genome shotgun (WGS) entry which is preliminary data.</text>
</comment>
<evidence type="ECO:0000313" key="2">
    <source>
        <dbReference type="Proteomes" id="UP001430953"/>
    </source>
</evidence>
<sequence length="65" mass="7870">MEFFYFDLRSFVIVLSNVSQTVQKCNSLRMKPSLVEHIFISLHKYIIFNHGHIITSHYYKYNSKR</sequence>
<organism evidence="1 2">
    <name type="scientific">Cardiocondyla obscurior</name>
    <dbReference type="NCBI Taxonomy" id="286306"/>
    <lineage>
        <taxon>Eukaryota</taxon>
        <taxon>Metazoa</taxon>
        <taxon>Ecdysozoa</taxon>
        <taxon>Arthropoda</taxon>
        <taxon>Hexapoda</taxon>
        <taxon>Insecta</taxon>
        <taxon>Pterygota</taxon>
        <taxon>Neoptera</taxon>
        <taxon>Endopterygota</taxon>
        <taxon>Hymenoptera</taxon>
        <taxon>Apocrita</taxon>
        <taxon>Aculeata</taxon>
        <taxon>Formicoidea</taxon>
        <taxon>Formicidae</taxon>
        <taxon>Myrmicinae</taxon>
        <taxon>Cardiocondyla</taxon>
    </lineage>
</organism>
<proteinExistence type="predicted"/>
<dbReference type="Proteomes" id="UP001430953">
    <property type="component" value="Unassembled WGS sequence"/>
</dbReference>
<name>A0AAW2FXK8_9HYME</name>